<dbReference type="EMBL" id="BDIP01000042">
    <property type="protein sequence ID" value="GIQ79692.1"/>
    <property type="molecule type" value="Genomic_DNA"/>
</dbReference>
<protein>
    <submittedName>
        <fullName evidence="1">Uncharacterized protein</fullName>
    </submittedName>
</protein>
<proteinExistence type="predicted"/>
<organism evidence="1 2">
    <name type="scientific">Kipferlia bialata</name>
    <dbReference type="NCBI Taxonomy" id="797122"/>
    <lineage>
        <taxon>Eukaryota</taxon>
        <taxon>Metamonada</taxon>
        <taxon>Carpediemonas-like organisms</taxon>
        <taxon>Kipferlia</taxon>
    </lineage>
</organism>
<sequence>MADKTPHDKLDLSDCPVKDTRDAVRRRLTRRRVDRIALFRSTEERDARFPALAFIRRHGDYCDRLPRRQLRKLIAKGEREKQELLGMFDDVENGRPRRP</sequence>
<gene>
    <name evidence="1" type="ORF">KIPB_000370</name>
</gene>
<name>A0A9K3GEG0_9EUKA</name>
<dbReference type="AlphaFoldDB" id="A0A9K3GEG0"/>
<keyword evidence="2" id="KW-1185">Reference proteome</keyword>
<evidence type="ECO:0000313" key="1">
    <source>
        <dbReference type="EMBL" id="GIQ79692.1"/>
    </source>
</evidence>
<accession>A0A9K3GEG0</accession>
<evidence type="ECO:0000313" key="2">
    <source>
        <dbReference type="Proteomes" id="UP000265618"/>
    </source>
</evidence>
<comment type="caution">
    <text evidence="1">The sequence shown here is derived from an EMBL/GenBank/DDBJ whole genome shotgun (WGS) entry which is preliminary data.</text>
</comment>
<dbReference type="Proteomes" id="UP000265618">
    <property type="component" value="Unassembled WGS sequence"/>
</dbReference>
<reference evidence="1 2" key="1">
    <citation type="journal article" date="2018" name="PLoS ONE">
        <title>The draft genome of Kipferlia bialata reveals reductive genome evolution in fornicate parasites.</title>
        <authorList>
            <person name="Tanifuji G."/>
            <person name="Takabayashi S."/>
            <person name="Kume K."/>
            <person name="Takagi M."/>
            <person name="Nakayama T."/>
            <person name="Kamikawa R."/>
            <person name="Inagaki Y."/>
            <person name="Hashimoto T."/>
        </authorList>
    </citation>
    <scope>NUCLEOTIDE SEQUENCE [LARGE SCALE GENOMIC DNA]</scope>
    <source>
        <strain evidence="1">NY0173</strain>
    </source>
</reference>